<evidence type="ECO:0000313" key="2">
    <source>
        <dbReference type="Proteomes" id="UP000675881"/>
    </source>
</evidence>
<accession>A0A7R8CAP2</accession>
<organism evidence="1 2">
    <name type="scientific">Lepeophtheirus salmonis</name>
    <name type="common">Salmon louse</name>
    <name type="synonym">Caligus salmonis</name>
    <dbReference type="NCBI Taxonomy" id="72036"/>
    <lineage>
        <taxon>Eukaryota</taxon>
        <taxon>Metazoa</taxon>
        <taxon>Ecdysozoa</taxon>
        <taxon>Arthropoda</taxon>
        <taxon>Crustacea</taxon>
        <taxon>Multicrustacea</taxon>
        <taxon>Hexanauplia</taxon>
        <taxon>Copepoda</taxon>
        <taxon>Siphonostomatoida</taxon>
        <taxon>Caligidae</taxon>
        <taxon>Lepeophtheirus</taxon>
    </lineage>
</organism>
<name>A0A7R8CAP2_LEPSM</name>
<proteinExistence type="predicted"/>
<dbReference type="AlphaFoldDB" id="A0A7R8CAP2"/>
<dbReference type="Proteomes" id="UP000675881">
    <property type="component" value="Chromosome 1"/>
</dbReference>
<protein>
    <submittedName>
        <fullName evidence="1">(salmon louse) hypothetical protein</fullName>
    </submittedName>
</protein>
<sequence length="462" mass="52562">MEDLKEEAKGEAKKGIRMIKKLINRNPGISLDELLFAYNSTHLSYGNGKNLISMGKSLKVSEIVDALIVALRCDARLDDTGRGMHNELWFPLRREPEDRIACLSKRFRSVSRKIELLVTWEREKKVLACLPKRSQSASANNREIDNTTQVEFFNETALKREMEPITEELTSLELQAALKMQRTAPLDTSRGEWFIKMPWIDSDPNGRIISDNSNRAIAVMHRVHDKVKPEHMNLVEEAYQEFLDLDYAEEVPSNERITKHPSYVLTSPVLIRTLQNVGSYNVRLEYASTDNGTFSKYPIASEVIDKMTYMDDIHIAQDTLEKTIQTTLEILKILESGGFYGHKIEFLHPEIPSEIEQVRIALSRDNGYVGSRWKMLKFTQTKGLITQEGGTDRFSIGGEPIQDSDKVESNDTAPGKEAITSTFESVLIPPQPLEDAEDYSTGFNIKLRDVILIIAFGERDFN</sequence>
<gene>
    <name evidence="1" type="ORF">LSAA_440</name>
</gene>
<reference evidence="1" key="1">
    <citation type="submission" date="2021-02" db="EMBL/GenBank/DDBJ databases">
        <authorList>
            <person name="Bekaert M."/>
        </authorList>
    </citation>
    <scope>NUCLEOTIDE SEQUENCE</scope>
    <source>
        <strain evidence="1">IoA-00</strain>
    </source>
</reference>
<dbReference type="EMBL" id="HG994580">
    <property type="protein sequence ID" value="CAF2753179.1"/>
    <property type="molecule type" value="Genomic_DNA"/>
</dbReference>
<keyword evidence="2" id="KW-1185">Reference proteome</keyword>
<evidence type="ECO:0000313" key="1">
    <source>
        <dbReference type="EMBL" id="CAF2753179.1"/>
    </source>
</evidence>